<dbReference type="GO" id="GO:0044183">
    <property type="term" value="F:protein folding chaperone"/>
    <property type="evidence" value="ECO:0007669"/>
    <property type="project" value="TreeGrafter"/>
</dbReference>
<dbReference type="GO" id="GO:0012505">
    <property type="term" value="C:endomembrane system"/>
    <property type="evidence" value="ECO:0007669"/>
    <property type="project" value="TreeGrafter"/>
</dbReference>
<name>A0A9P0ALW6_BEMTA</name>
<feature type="domain" description="PPIase FKBP-type" evidence="6">
    <location>
        <begin position="74"/>
        <end position="162"/>
    </location>
</feature>
<reference evidence="7" key="1">
    <citation type="submission" date="2021-12" db="EMBL/GenBank/DDBJ databases">
        <authorList>
            <person name="King R."/>
        </authorList>
    </citation>
    <scope>NUCLEOTIDE SEQUENCE</scope>
</reference>
<dbReference type="GO" id="GO:0016020">
    <property type="term" value="C:membrane"/>
    <property type="evidence" value="ECO:0007669"/>
    <property type="project" value="TreeGrafter"/>
</dbReference>
<feature type="repeat" description="TPR" evidence="4">
    <location>
        <begin position="232"/>
        <end position="265"/>
    </location>
</feature>
<feature type="compositionally biased region" description="Basic and acidic residues" evidence="5">
    <location>
        <begin position="14"/>
        <end position="41"/>
    </location>
</feature>
<dbReference type="EC" id="5.2.1.8" evidence="3"/>
<proteinExistence type="predicted"/>
<evidence type="ECO:0000259" key="6">
    <source>
        <dbReference type="PROSITE" id="PS50059"/>
    </source>
</evidence>
<dbReference type="PROSITE" id="PS50059">
    <property type="entry name" value="FKBP_PPIASE"/>
    <property type="match status" value="1"/>
</dbReference>
<dbReference type="PANTHER" id="PTHR46512:SF1">
    <property type="entry name" value="PEPTIDYLPROLYL ISOMERASE"/>
    <property type="match status" value="1"/>
</dbReference>
<evidence type="ECO:0000313" key="8">
    <source>
        <dbReference type="Proteomes" id="UP001152759"/>
    </source>
</evidence>
<feature type="repeat" description="TPR" evidence="4">
    <location>
        <begin position="266"/>
        <end position="299"/>
    </location>
</feature>
<dbReference type="Gene3D" id="3.10.50.40">
    <property type="match status" value="1"/>
</dbReference>
<dbReference type="KEGG" id="btab:109032545"/>
<dbReference type="GO" id="GO:0005829">
    <property type="term" value="C:cytosol"/>
    <property type="evidence" value="ECO:0007669"/>
    <property type="project" value="TreeGrafter"/>
</dbReference>
<dbReference type="InterPro" id="IPR011990">
    <property type="entry name" value="TPR-like_helical_dom_sf"/>
</dbReference>
<dbReference type="InterPro" id="IPR050754">
    <property type="entry name" value="FKBP4/5/8-like"/>
</dbReference>
<keyword evidence="1" id="KW-0677">Repeat</keyword>
<dbReference type="AlphaFoldDB" id="A0A9P0ALW6"/>
<evidence type="ECO:0000313" key="7">
    <source>
        <dbReference type="EMBL" id="CAH0394552.1"/>
    </source>
</evidence>
<dbReference type="Proteomes" id="UP001152759">
    <property type="component" value="Chromosome 8"/>
</dbReference>
<dbReference type="InterPro" id="IPR046357">
    <property type="entry name" value="PPIase_dom_sf"/>
</dbReference>
<dbReference type="GO" id="GO:0043066">
    <property type="term" value="P:negative regulation of apoptotic process"/>
    <property type="evidence" value="ECO:0007669"/>
    <property type="project" value="TreeGrafter"/>
</dbReference>
<dbReference type="GO" id="GO:0003755">
    <property type="term" value="F:peptidyl-prolyl cis-trans isomerase activity"/>
    <property type="evidence" value="ECO:0007669"/>
    <property type="project" value="UniProtKB-KW"/>
</dbReference>
<dbReference type="SUPFAM" id="SSF48452">
    <property type="entry name" value="TPR-like"/>
    <property type="match status" value="1"/>
</dbReference>
<gene>
    <name evidence="7" type="ORF">BEMITA_LOCUS12836</name>
</gene>
<dbReference type="SUPFAM" id="SSF54534">
    <property type="entry name" value="FKBP-like"/>
    <property type="match status" value="1"/>
</dbReference>
<evidence type="ECO:0000256" key="1">
    <source>
        <dbReference type="ARBA" id="ARBA00022737"/>
    </source>
</evidence>
<accession>A0A9P0ALW6</accession>
<keyword evidence="8" id="KW-1185">Reference proteome</keyword>
<dbReference type="InterPro" id="IPR019734">
    <property type="entry name" value="TPR_rpt"/>
</dbReference>
<feature type="region of interest" description="Disordered" evidence="5">
    <location>
        <begin position="1"/>
        <end position="51"/>
    </location>
</feature>
<dbReference type="GO" id="GO:0005740">
    <property type="term" value="C:mitochondrial envelope"/>
    <property type="evidence" value="ECO:0007669"/>
    <property type="project" value="TreeGrafter"/>
</dbReference>
<dbReference type="InterPro" id="IPR001179">
    <property type="entry name" value="PPIase_FKBP_dom"/>
</dbReference>
<dbReference type="PROSITE" id="PS50005">
    <property type="entry name" value="TPR"/>
    <property type="match status" value="2"/>
</dbReference>
<dbReference type="Gene3D" id="1.25.40.10">
    <property type="entry name" value="Tetratricopeptide repeat domain"/>
    <property type="match status" value="1"/>
</dbReference>
<dbReference type="PANTHER" id="PTHR46512">
    <property type="entry name" value="PEPTIDYLPROLYL ISOMERASE"/>
    <property type="match status" value="1"/>
</dbReference>
<organism evidence="7 8">
    <name type="scientific">Bemisia tabaci</name>
    <name type="common">Sweetpotato whitefly</name>
    <name type="synonym">Aleurodes tabaci</name>
    <dbReference type="NCBI Taxonomy" id="7038"/>
    <lineage>
        <taxon>Eukaryota</taxon>
        <taxon>Metazoa</taxon>
        <taxon>Ecdysozoa</taxon>
        <taxon>Arthropoda</taxon>
        <taxon>Hexapoda</taxon>
        <taxon>Insecta</taxon>
        <taxon>Pterygota</taxon>
        <taxon>Neoptera</taxon>
        <taxon>Paraneoptera</taxon>
        <taxon>Hemiptera</taxon>
        <taxon>Sternorrhyncha</taxon>
        <taxon>Aleyrodoidea</taxon>
        <taxon>Aleyrodidae</taxon>
        <taxon>Aleyrodinae</taxon>
        <taxon>Bemisia</taxon>
    </lineage>
</organism>
<evidence type="ECO:0000256" key="5">
    <source>
        <dbReference type="SAM" id="MobiDB-lite"/>
    </source>
</evidence>
<dbReference type="Pfam" id="PF14559">
    <property type="entry name" value="TPR_19"/>
    <property type="match status" value="1"/>
</dbReference>
<evidence type="ECO:0000256" key="4">
    <source>
        <dbReference type="PROSITE-ProRule" id="PRU00339"/>
    </source>
</evidence>
<sequence length="386" mass="43318">MESDNNGESFEIVDAAKEDPLIGKESSGKEEDHAETAGDEKKEDDDGWMDILGSEQLKKKVTVPGEPDTRPQFSEICILDYEGRLDDGTVIEKEENHRIQLGDLEVIHGLDFVIALMDVGEVAEVFVGPRFGFGKIGRQEPDKPEVPPNANLHYTMKLIKVEPGPDIEQLKVAERSSIGNKKKERGNWWYSRKEFTLAIQCYRRALDYLDSNVATDDESSEDAITQLLEDRFKVYNNLALCQIKIEAYDAALQSLNNVLMAQPKNVKALFRKGQVLVKKNETDEAYKYLKQALELDPDSKDIKNELARLQAKKKSDIKVEQNLYKKMLGQNKSTTQSKPSQSVSSRIPWRAVIGGITALIGGVVAFAYRPDSFSIPSVESSEFPEA</sequence>
<protein>
    <recommendedName>
        <fullName evidence="3">peptidylprolyl isomerase</fullName>
        <ecNumber evidence="3">5.2.1.8</ecNumber>
    </recommendedName>
</protein>
<dbReference type="PROSITE" id="PS50293">
    <property type="entry name" value="TPR_REGION"/>
    <property type="match status" value="1"/>
</dbReference>
<comment type="catalytic activity">
    <reaction evidence="3">
        <text>[protein]-peptidylproline (omega=180) = [protein]-peptidylproline (omega=0)</text>
        <dbReference type="Rhea" id="RHEA:16237"/>
        <dbReference type="Rhea" id="RHEA-COMP:10747"/>
        <dbReference type="Rhea" id="RHEA-COMP:10748"/>
        <dbReference type="ChEBI" id="CHEBI:83833"/>
        <dbReference type="ChEBI" id="CHEBI:83834"/>
        <dbReference type="EC" id="5.2.1.8"/>
    </reaction>
</comment>
<dbReference type="Pfam" id="PF00254">
    <property type="entry name" value="FKBP_C"/>
    <property type="match status" value="1"/>
</dbReference>
<keyword evidence="2 4" id="KW-0802">TPR repeat</keyword>
<evidence type="ECO:0000256" key="3">
    <source>
        <dbReference type="PROSITE-ProRule" id="PRU00277"/>
    </source>
</evidence>
<dbReference type="SMART" id="SM00028">
    <property type="entry name" value="TPR"/>
    <property type="match status" value="3"/>
</dbReference>
<keyword evidence="3" id="KW-0413">Isomerase</keyword>
<evidence type="ECO:0000256" key="2">
    <source>
        <dbReference type="ARBA" id="ARBA00022803"/>
    </source>
</evidence>
<dbReference type="EMBL" id="OU963869">
    <property type="protein sequence ID" value="CAH0394552.1"/>
    <property type="molecule type" value="Genomic_DNA"/>
</dbReference>
<keyword evidence="3" id="KW-0697">Rotamase</keyword>